<gene>
    <name evidence="2" type="ORF">E5676_scaffold1784G00010</name>
    <name evidence="1" type="ORF">E6C27_scaffold471G00010</name>
</gene>
<dbReference type="EMBL" id="SSTD01002854">
    <property type="protein sequence ID" value="TYK27294.1"/>
    <property type="molecule type" value="Genomic_DNA"/>
</dbReference>
<comment type="caution">
    <text evidence="1">The sequence shown here is derived from an EMBL/GenBank/DDBJ whole genome shotgun (WGS) entry which is preliminary data.</text>
</comment>
<dbReference type="Proteomes" id="UP000321393">
    <property type="component" value="Unassembled WGS sequence"/>
</dbReference>
<dbReference type="Proteomes" id="UP000321947">
    <property type="component" value="Unassembled WGS sequence"/>
</dbReference>
<evidence type="ECO:0000313" key="2">
    <source>
        <dbReference type="EMBL" id="TYK27294.1"/>
    </source>
</evidence>
<evidence type="ECO:0000313" key="1">
    <source>
        <dbReference type="EMBL" id="KAA0037771.1"/>
    </source>
</evidence>
<evidence type="ECO:0000313" key="4">
    <source>
        <dbReference type="Proteomes" id="UP000321947"/>
    </source>
</evidence>
<evidence type="ECO:0008006" key="5">
    <source>
        <dbReference type="Google" id="ProtNLM"/>
    </source>
</evidence>
<sequence length="83" mass="9886">MPCGLEERKGVKEDYKKLEDIKRGTCPIEAEYTWVKDAIILKYVNEKLIDYDKAWMDVDYIYIPTTSRDVTGFWSCLERRIMV</sequence>
<protein>
    <recommendedName>
        <fullName evidence="5">Ulp1-like peptidase</fullName>
    </recommendedName>
</protein>
<accession>A0A5A7T852</accession>
<evidence type="ECO:0000313" key="3">
    <source>
        <dbReference type="Proteomes" id="UP000321393"/>
    </source>
</evidence>
<proteinExistence type="predicted"/>
<dbReference type="AlphaFoldDB" id="A0A5A7T852"/>
<reference evidence="3 4" key="1">
    <citation type="submission" date="2019-08" db="EMBL/GenBank/DDBJ databases">
        <title>Draft genome sequences of two oriental melons (Cucumis melo L. var makuwa).</title>
        <authorList>
            <person name="Kwon S.-Y."/>
        </authorList>
    </citation>
    <scope>NUCLEOTIDE SEQUENCE [LARGE SCALE GENOMIC DNA]</scope>
    <source>
        <strain evidence="4">cv. Chang Bougi</strain>
        <strain evidence="3">cv. SW 3</strain>
        <tissue evidence="1">Leaf</tissue>
    </source>
</reference>
<organism evidence="1 3">
    <name type="scientific">Cucumis melo var. makuwa</name>
    <name type="common">Oriental melon</name>
    <dbReference type="NCBI Taxonomy" id="1194695"/>
    <lineage>
        <taxon>Eukaryota</taxon>
        <taxon>Viridiplantae</taxon>
        <taxon>Streptophyta</taxon>
        <taxon>Embryophyta</taxon>
        <taxon>Tracheophyta</taxon>
        <taxon>Spermatophyta</taxon>
        <taxon>Magnoliopsida</taxon>
        <taxon>eudicotyledons</taxon>
        <taxon>Gunneridae</taxon>
        <taxon>Pentapetalae</taxon>
        <taxon>rosids</taxon>
        <taxon>fabids</taxon>
        <taxon>Cucurbitales</taxon>
        <taxon>Cucurbitaceae</taxon>
        <taxon>Benincaseae</taxon>
        <taxon>Cucumis</taxon>
    </lineage>
</organism>
<dbReference type="EMBL" id="SSTE01018846">
    <property type="protein sequence ID" value="KAA0037771.1"/>
    <property type="molecule type" value="Genomic_DNA"/>
</dbReference>
<name>A0A5A7T852_CUCMM</name>